<accession>A0A1I7Y5F5</accession>
<dbReference type="Proteomes" id="UP000095287">
    <property type="component" value="Unplaced"/>
</dbReference>
<keyword evidence="1" id="KW-1185">Reference proteome</keyword>
<evidence type="ECO:0000313" key="2">
    <source>
        <dbReference type="WBParaSite" id="L893_g12927.t1"/>
    </source>
</evidence>
<reference evidence="2" key="1">
    <citation type="submission" date="2016-11" db="UniProtKB">
        <authorList>
            <consortium name="WormBaseParasite"/>
        </authorList>
    </citation>
    <scope>IDENTIFICATION</scope>
</reference>
<sequence>MNSVPDAFLDSVCCQLNRTDLHRLKDTCTLWSVKATIHDSKRRELQVSLNVNYEQTEVGIWIEGLETISTINPRYDKIGHIEVGFLSIDVLHEKTSLECFKKKVIPVLRSLAFDCALQFASSNSFLSDLSESIFSGLHGCNQLTVIYTENYACNCPEFIKHQISLGRLKMLILNGDWPADLQAALRLFVRSPNFALLDLRRSNLTIDIYMVIAFVERFLRGDFSRVTELQGRPSFPLTWLEELHHDKQQLHYRTQWDMFVQWVRPSGGRLTAKHISDSHICLCSY</sequence>
<evidence type="ECO:0000313" key="1">
    <source>
        <dbReference type="Proteomes" id="UP000095287"/>
    </source>
</evidence>
<proteinExistence type="predicted"/>
<dbReference type="AlphaFoldDB" id="A0A1I7Y5F5"/>
<organism evidence="1 2">
    <name type="scientific">Steinernema glaseri</name>
    <dbReference type="NCBI Taxonomy" id="37863"/>
    <lineage>
        <taxon>Eukaryota</taxon>
        <taxon>Metazoa</taxon>
        <taxon>Ecdysozoa</taxon>
        <taxon>Nematoda</taxon>
        <taxon>Chromadorea</taxon>
        <taxon>Rhabditida</taxon>
        <taxon>Tylenchina</taxon>
        <taxon>Panagrolaimomorpha</taxon>
        <taxon>Strongyloidoidea</taxon>
        <taxon>Steinernematidae</taxon>
        <taxon>Steinernema</taxon>
    </lineage>
</organism>
<dbReference type="WBParaSite" id="L893_g12927.t1">
    <property type="protein sequence ID" value="L893_g12927.t1"/>
    <property type="gene ID" value="L893_g12927"/>
</dbReference>
<name>A0A1I7Y5F5_9BILA</name>
<protein>
    <submittedName>
        <fullName evidence="2">F-box domain-containing protein</fullName>
    </submittedName>
</protein>